<reference evidence="5 6" key="1">
    <citation type="submission" date="2018-01" db="EMBL/GenBank/DDBJ databases">
        <title>Whole genome analyses suggest that Burkholderia sensu lato contains two further novel genera in the rhizoxinica-symbiotica group Mycetohabitans gen. nov., and Trinickia gen. nov.: implications for the evolution of diazotrophy and nodulation in the Burkholderiaceae.</title>
        <authorList>
            <person name="Estrada-de los Santos P."/>
            <person name="Palmer M."/>
            <person name="Chavez-Ramirez B."/>
            <person name="Beukes C."/>
            <person name="Steenkamp E.T."/>
            <person name="Hirsch A.M."/>
            <person name="Manyaka P."/>
            <person name="Maluk M."/>
            <person name="Lafos M."/>
            <person name="Crook M."/>
            <person name="Gross E."/>
            <person name="Simon M.F."/>
            <person name="Bueno dos Reis Junior F."/>
            <person name="Poole P.S."/>
            <person name="Venter S.N."/>
            <person name="James E.K."/>
        </authorList>
    </citation>
    <scope>NUCLEOTIDE SEQUENCE [LARGE SCALE GENOMIC DNA]</scope>
    <source>
        <strain evidence="5 6">JPY 581</strain>
    </source>
</reference>
<dbReference type="PROSITE" id="PS00941">
    <property type="entry name" value="CARBOXYLESTERASE_B_2"/>
    <property type="match status" value="1"/>
</dbReference>
<evidence type="ECO:0000256" key="3">
    <source>
        <dbReference type="RuleBase" id="RU361235"/>
    </source>
</evidence>
<comment type="similarity">
    <text evidence="1 3">Belongs to the type-B carboxylesterase/lipase family.</text>
</comment>
<dbReference type="EMBL" id="PNYC01000021">
    <property type="protein sequence ID" value="PMS32646.1"/>
    <property type="molecule type" value="Genomic_DNA"/>
</dbReference>
<feature type="domain" description="Carboxylesterase type B" evidence="4">
    <location>
        <begin position="55"/>
        <end position="544"/>
    </location>
</feature>
<evidence type="ECO:0000313" key="6">
    <source>
        <dbReference type="Proteomes" id="UP000235777"/>
    </source>
</evidence>
<dbReference type="Gene3D" id="3.40.50.1820">
    <property type="entry name" value="alpha/beta hydrolase"/>
    <property type="match status" value="1"/>
</dbReference>
<dbReference type="STRING" id="863227.GCA_000373005_03271"/>
<dbReference type="Proteomes" id="UP000235777">
    <property type="component" value="Unassembled WGS sequence"/>
</dbReference>
<keyword evidence="2 3" id="KW-0378">Hydrolase</keyword>
<proteinExistence type="inferred from homology"/>
<name>A0A2N7WT45_9BURK</name>
<evidence type="ECO:0000313" key="5">
    <source>
        <dbReference type="EMBL" id="PMS32646.1"/>
    </source>
</evidence>
<dbReference type="EC" id="3.1.1.-" evidence="3"/>
<dbReference type="GO" id="GO:0016787">
    <property type="term" value="F:hydrolase activity"/>
    <property type="evidence" value="ECO:0007669"/>
    <property type="project" value="UniProtKB-KW"/>
</dbReference>
<dbReference type="PANTHER" id="PTHR11559">
    <property type="entry name" value="CARBOXYLESTERASE"/>
    <property type="match status" value="1"/>
</dbReference>
<dbReference type="InterPro" id="IPR019819">
    <property type="entry name" value="Carboxylesterase_B_CS"/>
</dbReference>
<accession>A0A2N7WT45</accession>
<dbReference type="RefSeq" id="WP_083925683.1">
    <property type="nucleotide sequence ID" value="NZ_KB890180.1"/>
</dbReference>
<evidence type="ECO:0000259" key="4">
    <source>
        <dbReference type="Pfam" id="PF00135"/>
    </source>
</evidence>
<sequence>MGKKCYCNLVAATRHRSRMIMLFALSLLIGLGGISSFASNKDLSSPAVGRSQTPPVVKAPSGTYIGIATETGRRFLGIRYAQSPVGPLRWAAPQAVHEGHTPYKAQEFGSVCVQPVNRQIINPRRGEPMKGSEDCLFLNVYGPARTADPRPVMVWIHGGAFVNGAGSDYDPHILAEKQNVIVVTINYRLGALGFLSHPALGAESGGYGLLDQQAALRWVRRNIASFGGDPARVTIFGESAGGVSVCALLRSPGAKGLFSRAIIESGPCVAFDRKLADQKGIAYAKAASCPENGPAAIACLRRLDAVSAGSTSGMTEVGVGGTPWTLVQGTAVLPGTGAMLDAGQFSRVPVLNGSNLDEGRLFALGGLGRLHNEADYLHDLKVQHGERGAKIAAFYPVSGYPSVALAFSAYLTDWLFACPALSANTAMSRYTPVYAYEFRDRNAPTGLQAPAELGTLGAFHSAEVQYVFQTPDQLGPARFTPEQQRVADRIQQAWATFARDGVPTISGEPAWVPVSAGNPAIRNLGTSGMTYVADFAPHHHCDFWARW</sequence>
<evidence type="ECO:0000256" key="1">
    <source>
        <dbReference type="ARBA" id="ARBA00005964"/>
    </source>
</evidence>
<dbReference type="PROSITE" id="PS00122">
    <property type="entry name" value="CARBOXYLESTERASE_B_1"/>
    <property type="match status" value="1"/>
</dbReference>
<organism evidence="5 6">
    <name type="scientific">Trinickia symbiotica</name>
    <dbReference type="NCBI Taxonomy" id="863227"/>
    <lineage>
        <taxon>Bacteria</taxon>
        <taxon>Pseudomonadati</taxon>
        <taxon>Pseudomonadota</taxon>
        <taxon>Betaproteobacteria</taxon>
        <taxon>Burkholderiales</taxon>
        <taxon>Burkholderiaceae</taxon>
        <taxon>Trinickia</taxon>
    </lineage>
</organism>
<dbReference type="InterPro" id="IPR002018">
    <property type="entry name" value="CarbesteraseB"/>
</dbReference>
<dbReference type="InterPro" id="IPR019826">
    <property type="entry name" value="Carboxylesterase_B_AS"/>
</dbReference>
<dbReference type="OrthoDB" id="9775851at2"/>
<dbReference type="Pfam" id="PF00135">
    <property type="entry name" value="COesterase"/>
    <property type="match status" value="1"/>
</dbReference>
<protein>
    <recommendedName>
        <fullName evidence="3">Carboxylic ester hydrolase</fullName>
        <ecNumber evidence="3">3.1.1.-</ecNumber>
    </recommendedName>
</protein>
<comment type="caution">
    <text evidence="5">The sequence shown here is derived from an EMBL/GenBank/DDBJ whole genome shotgun (WGS) entry which is preliminary data.</text>
</comment>
<keyword evidence="6" id="KW-1185">Reference proteome</keyword>
<dbReference type="SUPFAM" id="SSF53474">
    <property type="entry name" value="alpha/beta-Hydrolases"/>
    <property type="match status" value="1"/>
</dbReference>
<dbReference type="InterPro" id="IPR050309">
    <property type="entry name" value="Type-B_Carboxylest/Lipase"/>
</dbReference>
<gene>
    <name evidence="5" type="ORF">C0Z20_26110</name>
</gene>
<dbReference type="InterPro" id="IPR029058">
    <property type="entry name" value="AB_hydrolase_fold"/>
</dbReference>
<evidence type="ECO:0000256" key="2">
    <source>
        <dbReference type="ARBA" id="ARBA00022801"/>
    </source>
</evidence>
<dbReference type="AlphaFoldDB" id="A0A2N7WT45"/>